<proteinExistence type="predicted"/>
<comment type="caution">
    <text evidence="1">The sequence shown here is derived from an EMBL/GenBank/DDBJ whole genome shotgun (WGS) entry which is preliminary data.</text>
</comment>
<dbReference type="EMBL" id="PGTY01000001">
    <property type="protein sequence ID" value="PJI91531.1"/>
    <property type="molecule type" value="Genomic_DNA"/>
</dbReference>
<keyword evidence="2" id="KW-1185">Reference proteome</keyword>
<reference evidence="1 2" key="1">
    <citation type="submission" date="2017-11" db="EMBL/GenBank/DDBJ databases">
        <title>Genomic Encyclopedia of Archaeal and Bacterial Type Strains, Phase II (KMG-II): From Individual Species to Whole Genera.</title>
        <authorList>
            <person name="Goeker M."/>
        </authorList>
    </citation>
    <scope>NUCLEOTIDE SEQUENCE [LARGE SCALE GENOMIC DNA]</scope>
    <source>
        <strain evidence="1 2">DSM 29128</strain>
    </source>
</reference>
<evidence type="ECO:0000313" key="2">
    <source>
        <dbReference type="Proteomes" id="UP000228531"/>
    </source>
</evidence>
<dbReference type="AlphaFoldDB" id="A0A2M8WKS6"/>
<gene>
    <name evidence="1" type="ORF">BC777_0360</name>
</gene>
<sequence length="70" mass="7701">MIVYSHRFTGVLQQMVVELGLDMILSDENSPVSLTDNEAMLTDVANGMGVDLKKVAAANGSVLFKFQRRQ</sequence>
<protein>
    <submittedName>
        <fullName evidence="1">Uncharacterized protein</fullName>
    </submittedName>
</protein>
<name>A0A2M8WKS6_9RHOB</name>
<accession>A0A2M8WKS6</accession>
<evidence type="ECO:0000313" key="1">
    <source>
        <dbReference type="EMBL" id="PJI91531.1"/>
    </source>
</evidence>
<dbReference type="RefSeq" id="WP_100366448.1">
    <property type="nucleotide sequence ID" value="NZ_PGTY01000001.1"/>
</dbReference>
<dbReference type="OrthoDB" id="7867020at2"/>
<organism evidence="1 2">
    <name type="scientific">Yoonia maricola</name>
    <dbReference type="NCBI Taxonomy" id="420999"/>
    <lineage>
        <taxon>Bacteria</taxon>
        <taxon>Pseudomonadati</taxon>
        <taxon>Pseudomonadota</taxon>
        <taxon>Alphaproteobacteria</taxon>
        <taxon>Rhodobacterales</taxon>
        <taxon>Paracoccaceae</taxon>
        <taxon>Yoonia</taxon>
    </lineage>
</organism>
<dbReference type="Proteomes" id="UP000228531">
    <property type="component" value="Unassembled WGS sequence"/>
</dbReference>